<evidence type="ECO:0000256" key="2">
    <source>
        <dbReference type="ARBA" id="ARBA00022801"/>
    </source>
</evidence>
<organism evidence="3 4">
    <name type="scientific">Synechocystis salina LEGE 00031</name>
    <dbReference type="NCBI Taxonomy" id="1828736"/>
    <lineage>
        <taxon>Bacteria</taxon>
        <taxon>Bacillati</taxon>
        <taxon>Cyanobacteriota</taxon>
        <taxon>Cyanophyceae</taxon>
        <taxon>Synechococcales</taxon>
        <taxon>Merismopediaceae</taxon>
        <taxon>Synechocystis</taxon>
    </lineage>
</organism>
<dbReference type="Pfam" id="PF13279">
    <property type="entry name" value="4HBT_2"/>
    <property type="match status" value="1"/>
</dbReference>
<dbReference type="Proteomes" id="UP000658720">
    <property type="component" value="Unassembled WGS sequence"/>
</dbReference>
<dbReference type="PANTHER" id="PTHR31793">
    <property type="entry name" value="4-HYDROXYBENZOYL-COA THIOESTERASE FAMILY MEMBER"/>
    <property type="match status" value="1"/>
</dbReference>
<comment type="similarity">
    <text evidence="1">Belongs to the 4-hydroxybenzoyl-CoA thioesterase family.</text>
</comment>
<dbReference type="SUPFAM" id="SSF54637">
    <property type="entry name" value="Thioesterase/thiol ester dehydrase-isomerase"/>
    <property type="match status" value="1"/>
</dbReference>
<name>A0ABR9VUN5_9SYNC</name>
<comment type="caution">
    <text evidence="3">The sequence shown here is derived from an EMBL/GenBank/DDBJ whole genome shotgun (WGS) entry which is preliminary data.</text>
</comment>
<dbReference type="InterPro" id="IPR050563">
    <property type="entry name" value="4-hydroxybenzoyl-CoA_TE"/>
</dbReference>
<gene>
    <name evidence="3" type="ORF">IQ217_14650</name>
</gene>
<keyword evidence="2" id="KW-0378">Hydrolase</keyword>
<dbReference type="PIRSF" id="PIRSF003230">
    <property type="entry name" value="YbgC"/>
    <property type="match status" value="1"/>
</dbReference>
<evidence type="ECO:0000313" key="3">
    <source>
        <dbReference type="EMBL" id="MBE9255057.1"/>
    </source>
</evidence>
<dbReference type="InterPro" id="IPR029069">
    <property type="entry name" value="HotDog_dom_sf"/>
</dbReference>
<dbReference type="InterPro" id="IPR008272">
    <property type="entry name" value="HB-CoA_thioesterase_AS"/>
</dbReference>
<sequence length="138" mass="15510">MATFTYERRVYLGDTDGAGVVYFNQFLQMCHEAYESWLMAENLPLQKVISAGDLAMPLVHATIDFFSPAYCGDRLVVTLTVTLASPHRFCCDYQISQAESLQLVARAQTHHVCIALPARKKAPLPPSWQRTIGDLDHH</sequence>
<reference evidence="3 4" key="1">
    <citation type="submission" date="2020-10" db="EMBL/GenBank/DDBJ databases">
        <authorList>
            <person name="Castelo-Branco R."/>
            <person name="Eusebio N."/>
            <person name="Adriana R."/>
            <person name="Vieira A."/>
            <person name="Brugerolle De Fraissinette N."/>
            <person name="Rezende De Castro R."/>
            <person name="Schneider M.P."/>
            <person name="Vasconcelos V."/>
            <person name="Leao P.N."/>
        </authorList>
    </citation>
    <scope>NUCLEOTIDE SEQUENCE [LARGE SCALE GENOMIC DNA]</scope>
    <source>
        <strain evidence="3 4">LEGE 00031</strain>
    </source>
</reference>
<dbReference type="PROSITE" id="PS01328">
    <property type="entry name" value="4HBCOA_THIOESTERASE"/>
    <property type="match status" value="1"/>
</dbReference>
<evidence type="ECO:0000313" key="4">
    <source>
        <dbReference type="Proteomes" id="UP000658720"/>
    </source>
</evidence>
<dbReference type="InterPro" id="IPR006684">
    <property type="entry name" value="YbgC/YbaW"/>
</dbReference>
<dbReference type="Gene3D" id="3.10.129.10">
    <property type="entry name" value="Hotdog Thioesterase"/>
    <property type="match status" value="1"/>
</dbReference>
<dbReference type="RefSeq" id="WP_194020514.1">
    <property type="nucleotide sequence ID" value="NZ_JADEVV010000047.1"/>
</dbReference>
<dbReference type="EMBL" id="JADEVV010000047">
    <property type="protein sequence ID" value="MBE9255057.1"/>
    <property type="molecule type" value="Genomic_DNA"/>
</dbReference>
<dbReference type="CDD" id="cd00586">
    <property type="entry name" value="4HBT"/>
    <property type="match status" value="1"/>
</dbReference>
<dbReference type="PANTHER" id="PTHR31793:SF37">
    <property type="entry name" value="ACYL-COA THIOESTER HYDROLASE YBGC"/>
    <property type="match status" value="1"/>
</dbReference>
<evidence type="ECO:0000256" key="1">
    <source>
        <dbReference type="ARBA" id="ARBA00005953"/>
    </source>
</evidence>
<accession>A0ABR9VUN5</accession>
<keyword evidence="4" id="KW-1185">Reference proteome</keyword>
<proteinExistence type="inferred from homology"/>
<protein>
    <submittedName>
        <fullName evidence="3">Acyl-CoA thioesterase</fullName>
    </submittedName>
</protein>